<gene>
    <name evidence="5" type="ORF">EDD63_12221</name>
</gene>
<reference evidence="5 6" key="1">
    <citation type="submission" date="2019-03" db="EMBL/GenBank/DDBJ databases">
        <title>Genomic Encyclopedia of Type Strains, Phase IV (KMG-IV): sequencing the most valuable type-strain genomes for metagenomic binning, comparative biology and taxonomic classification.</title>
        <authorList>
            <person name="Goeker M."/>
        </authorList>
    </citation>
    <scope>NUCLEOTIDE SEQUENCE [LARGE SCALE GENOMIC DNA]</scope>
    <source>
        <strain evidence="5 6">DSM 28867</strain>
    </source>
</reference>
<proteinExistence type="predicted"/>
<dbReference type="PANTHER" id="PTHR43280">
    <property type="entry name" value="ARAC-FAMILY TRANSCRIPTIONAL REGULATOR"/>
    <property type="match status" value="1"/>
</dbReference>
<dbReference type="Gene3D" id="2.60.120.280">
    <property type="entry name" value="Regulatory protein AraC"/>
    <property type="match status" value="1"/>
</dbReference>
<dbReference type="Proteomes" id="UP000294743">
    <property type="component" value="Unassembled WGS sequence"/>
</dbReference>
<dbReference type="PRINTS" id="PR00032">
    <property type="entry name" value="HTHARAC"/>
</dbReference>
<accession>A0A4R7ZFZ4</accession>
<evidence type="ECO:0000256" key="2">
    <source>
        <dbReference type="ARBA" id="ARBA00023125"/>
    </source>
</evidence>
<dbReference type="InterPro" id="IPR009057">
    <property type="entry name" value="Homeodomain-like_sf"/>
</dbReference>
<keyword evidence="6" id="KW-1185">Reference proteome</keyword>
<sequence length="297" mass="34442">MERSYVKTFGFDEHRDLNLLFAGKAECSPLHSYGPAVRPNYIFHVITKGKGVYYLENQRFELESGMGFLIPPEIQTFYQADKDDPWEYYWIAFSGTHASAYMKALGYDMYHPVFHVDQIESIQSIIEEILCIDQILIQDELMLTSHLYHLLSIIKLSDDHTTIAKDQSANPYIQDTINYIKENYATKISISELANSLSLNRSYLSSLFKKEMNVTLQQYITDYRLTRAKELLGLSNFTIEEIAENSGYLDPLVFSKAFKRKTGVTPSTYRKQEYEKQQEFARTGESLMLNEDAKIMK</sequence>
<dbReference type="EMBL" id="SODD01000022">
    <property type="protein sequence ID" value="TDW16539.1"/>
    <property type="molecule type" value="Genomic_DNA"/>
</dbReference>
<dbReference type="InterPro" id="IPR003313">
    <property type="entry name" value="AraC-bd"/>
</dbReference>
<dbReference type="InterPro" id="IPR037923">
    <property type="entry name" value="HTH-like"/>
</dbReference>
<dbReference type="InterPro" id="IPR020449">
    <property type="entry name" value="Tscrpt_reg_AraC-type_HTH"/>
</dbReference>
<keyword evidence="2 5" id="KW-0238">DNA-binding</keyword>
<dbReference type="SUPFAM" id="SSF51215">
    <property type="entry name" value="Regulatory protein AraC"/>
    <property type="match status" value="1"/>
</dbReference>
<dbReference type="InterPro" id="IPR018060">
    <property type="entry name" value="HTH_AraC"/>
</dbReference>
<feature type="domain" description="HTH araC/xylS-type" evidence="4">
    <location>
        <begin position="174"/>
        <end position="272"/>
    </location>
</feature>
<keyword evidence="3" id="KW-0804">Transcription</keyword>
<dbReference type="SUPFAM" id="SSF46689">
    <property type="entry name" value="Homeodomain-like"/>
    <property type="match status" value="2"/>
</dbReference>
<evidence type="ECO:0000256" key="3">
    <source>
        <dbReference type="ARBA" id="ARBA00023163"/>
    </source>
</evidence>
<dbReference type="Pfam" id="PF02311">
    <property type="entry name" value="AraC_binding"/>
    <property type="match status" value="1"/>
</dbReference>
<dbReference type="AlphaFoldDB" id="A0A4R7ZFZ4"/>
<keyword evidence="1" id="KW-0805">Transcription regulation</keyword>
<dbReference type="PROSITE" id="PS01124">
    <property type="entry name" value="HTH_ARAC_FAMILY_2"/>
    <property type="match status" value="1"/>
</dbReference>
<protein>
    <submittedName>
        <fullName evidence="5">AraC-like DNA-binding protein</fullName>
    </submittedName>
</protein>
<dbReference type="CDD" id="cd06986">
    <property type="entry name" value="cupin_MmsR-like_N"/>
    <property type="match status" value="1"/>
</dbReference>
<evidence type="ECO:0000256" key="1">
    <source>
        <dbReference type="ARBA" id="ARBA00023015"/>
    </source>
</evidence>
<evidence type="ECO:0000313" key="6">
    <source>
        <dbReference type="Proteomes" id="UP000294743"/>
    </source>
</evidence>
<evidence type="ECO:0000313" key="5">
    <source>
        <dbReference type="EMBL" id="TDW16539.1"/>
    </source>
</evidence>
<comment type="caution">
    <text evidence="5">The sequence shown here is derived from an EMBL/GenBank/DDBJ whole genome shotgun (WGS) entry which is preliminary data.</text>
</comment>
<dbReference type="PROSITE" id="PS00041">
    <property type="entry name" value="HTH_ARAC_FAMILY_1"/>
    <property type="match status" value="1"/>
</dbReference>
<dbReference type="InterPro" id="IPR018062">
    <property type="entry name" value="HTH_AraC-typ_CS"/>
</dbReference>
<dbReference type="GO" id="GO:0003700">
    <property type="term" value="F:DNA-binding transcription factor activity"/>
    <property type="evidence" value="ECO:0007669"/>
    <property type="project" value="InterPro"/>
</dbReference>
<dbReference type="GO" id="GO:0043565">
    <property type="term" value="F:sequence-specific DNA binding"/>
    <property type="evidence" value="ECO:0007669"/>
    <property type="project" value="InterPro"/>
</dbReference>
<dbReference type="Gene3D" id="1.10.10.60">
    <property type="entry name" value="Homeodomain-like"/>
    <property type="match status" value="2"/>
</dbReference>
<organism evidence="5 6">
    <name type="scientific">Breznakia blatticola</name>
    <dbReference type="NCBI Taxonomy" id="1754012"/>
    <lineage>
        <taxon>Bacteria</taxon>
        <taxon>Bacillati</taxon>
        <taxon>Bacillota</taxon>
        <taxon>Erysipelotrichia</taxon>
        <taxon>Erysipelotrichales</taxon>
        <taxon>Erysipelotrichaceae</taxon>
        <taxon>Breznakia</taxon>
    </lineage>
</organism>
<dbReference type="PANTHER" id="PTHR43280:SF30">
    <property type="entry name" value="MMSAB OPERON REGULATORY PROTEIN"/>
    <property type="match status" value="1"/>
</dbReference>
<dbReference type="RefSeq" id="WP_134169824.1">
    <property type="nucleotide sequence ID" value="NZ_SODD01000022.1"/>
</dbReference>
<dbReference type="SMART" id="SM00342">
    <property type="entry name" value="HTH_ARAC"/>
    <property type="match status" value="1"/>
</dbReference>
<evidence type="ECO:0000259" key="4">
    <source>
        <dbReference type="PROSITE" id="PS01124"/>
    </source>
</evidence>
<dbReference type="OrthoDB" id="9813413at2"/>
<dbReference type="Pfam" id="PF12833">
    <property type="entry name" value="HTH_18"/>
    <property type="match status" value="1"/>
</dbReference>
<name>A0A4R7ZFZ4_9FIRM</name>